<keyword evidence="1" id="KW-0472">Membrane</keyword>
<organism evidence="2">
    <name type="scientific">Xanthomonas euroxanthea</name>
    <dbReference type="NCBI Taxonomy" id="2259622"/>
    <lineage>
        <taxon>Bacteria</taxon>
        <taxon>Pseudomonadati</taxon>
        <taxon>Pseudomonadota</taxon>
        <taxon>Gammaproteobacteria</taxon>
        <taxon>Lysobacterales</taxon>
        <taxon>Lysobacteraceae</taxon>
        <taxon>Xanthomonas</taxon>
    </lineage>
</organism>
<feature type="transmembrane region" description="Helical" evidence="1">
    <location>
        <begin position="61"/>
        <end position="90"/>
    </location>
</feature>
<dbReference type="EMBL" id="LR861803">
    <property type="protein sequence ID" value="CAD1788642.1"/>
    <property type="molecule type" value="Genomic_DNA"/>
</dbReference>
<evidence type="ECO:0000256" key="1">
    <source>
        <dbReference type="SAM" id="Phobius"/>
    </source>
</evidence>
<feature type="transmembrane region" description="Helical" evidence="1">
    <location>
        <begin position="28"/>
        <end position="49"/>
    </location>
</feature>
<dbReference type="EMBL" id="LR824641">
    <property type="protein sequence ID" value="CAD0317436.1"/>
    <property type="molecule type" value="Genomic_DNA"/>
</dbReference>
<evidence type="ECO:0000313" key="3">
    <source>
        <dbReference type="EMBL" id="CAD1788642.1"/>
    </source>
</evidence>
<sequence>MGSVCGLLALAVFSDFIPAPFLSGRNWVAPMVLLGGALTVLIFAPAYRIGGWKAVFGTQPLNTVLAICLAPPLLGFLCWLVLALGAPWVYTRMAGVDFKETHVMQVEYFQSGRSCKYRLRGGPLENRFPGHLCVSEALYRRHLDQQVTVVLTGQRSLLGMRVAAIEDAR</sequence>
<dbReference type="AlphaFoldDB" id="A0A8E4DSG4"/>
<name>A0A8E4DSG4_9XANT</name>
<dbReference type="GeneID" id="79388346"/>
<gene>
    <name evidence="2" type="ORF">XSP_001010</name>
</gene>
<dbReference type="Proteomes" id="UP000515493">
    <property type="component" value="Chromosome"/>
</dbReference>
<proteinExistence type="predicted"/>
<accession>A0A8E4DSG4</accession>
<protein>
    <submittedName>
        <fullName evidence="2">Uncharacterized protein</fullName>
    </submittedName>
</protein>
<reference evidence="2 4" key="1">
    <citation type="submission" date="2020-07" db="EMBL/GenBank/DDBJ databases">
        <authorList>
            <person name="Teixeira M."/>
        </authorList>
    </citation>
    <scope>NUCLEOTIDE SEQUENCE</scope>
    <source>
        <strain evidence="3">1</strain>
        <strain evidence="2">Xanthomonas sp. CPBF 367</strain>
    </source>
</reference>
<dbReference type="KEGG" id="xeu:XSP_001010"/>
<evidence type="ECO:0000313" key="2">
    <source>
        <dbReference type="EMBL" id="CAD0317436.1"/>
    </source>
</evidence>
<keyword evidence="1" id="KW-0812">Transmembrane</keyword>
<evidence type="ECO:0000313" key="4">
    <source>
        <dbReference type="Proteomes" id="UP000515493"/>
    </source>
</evidence>
<keyword evidence="1" id="KW-1133">Transmembrane helix</keyword>
<dbReference type="RefSeq" id="WP_104582288.1">
    <property type="nucleotide sequence ID" value="NZ_HG999363.1"/>
</dbReference>